<dbReference type="InterPro" id="IPR013083">
    <property type="entry name" value="Znf_RING/FYVE/PHD"/>
</dbReference>
<keyword evidence="2" id="KW-0963">Cytoplasm</keyword>
<feature type="region of interest" description="Disordered" evidence="7">
    <location>
        <begin position="1"/>
        <end position="53"/>
    </location>
</feature>
<dbReference type="SMART" id="SM00184">
    <property type="entry name" value="RING"/>
    <property type="match status" value="1"/>
</dbReference>
<feature type="region of interest" description="Disordered" evidence="7">
    <location>
        <begin position="439"/>
        <end position="506"/>
    </location>
</feature>
<feature type="region of interest" description="Disordered" evidence="7">
    <location>
        <begin position="1090"/>
        <end position="1116"/>
    </location>
</feature>
<feature type="compositionally biased region" description="Polar residues" evidence="7">
    <location>
        <begin position="1285"/>
        <end position="1294"/>
    </location>
</feature>
<name>A0A388KHP8_CHABU</name>
<gene>
    <name evidence="9" type="ORF">CBR_g4363</name>
</gene>
<feature type="region of interest" description="Disordered" evidence="7">
    <location>
        <begin position="81"/>
        <end position="194"/>
    </location>
</feature>
<dbReference type="InterPro" id="IPR017907">
    <property type="entry name" value="Znf_RING_CS"/>
</dbReference>
<dbReference type="PANTHER" id="PTHR12983:SF9">
    <property type="entry name" value="E3 UBIQUITIN-PROTEIN LIGASE RNF10"/>
    <property type="match status" value="1"/>
</dbReference>
<feature type="compositionally biased region" description="Polar residues" evidence="7">
    <location>
        <begin position="184"/>
        <end position="194"/>
    </location>
</feature>
<feature type="compositionally biased region" description="Basic and acidic residues" evidence="7">
    <location>
        <begin position="987"/>
        <end position="1000"/>
    </location>
</feature>
<evidence type="ECO:0000256" key="3">
    <source>
        <dbReference type="ARBA" id="ARBA00022723"/>
    </source>
</evidence>
<evidence type="ECO:0000256" key="1">
    <source>
        <dbReference type="ARBA" id="ARBA00004496"/>
    </source>
</evidence>
<dbReference type="STRING" id="69332.A0A388KHP8"/>
<feature type="region of interest" description="Disordered" evidence="7">
    <location>
        <begin position="821"/>
        <end position="848"/>
    </location>
</feature>
<dbReference type="OrthoDB" id="302966at2759"/>
<feature type="compositionally biased region" description="Gly residues" evidence="7">
    <location>
        <begin position="488"/>
        <end position="499"/>
    </location>
</feature>
<dbReference type="EMBL" id="BFEA01000116">
    <property type="protein sequence ID" value="GBG69527.1"/>
    <property type="molecule type" value="Genomic_DNA"/>
</dbReference>
<dbReference type="InterPro" id="IPR001841">
    <property type="entry name" value="Znf_RING"/>
</dbReference>
<dbReference type="GO" id="GO:0045944">
    <property type="term" value="P:positive regulation of transcription by RNA polymerase II"/>
    <property type="evidence" value="ECO:0007669"/>
    <property type="project" value="TreeGrafter"/>
</dbReference>
<evidence type="ECO:0000259" key="8">
    <source>
        <dbReference type="PROSITE" id="PS50089"/>
    </source>
</evidence>
<keyword evidence="4 6" id="KW-0863">Zinc-finger</keyword>
<evidence type="ECO:0000256" key="6">
    <source>
        <dbReference type="PROSITE-ProRule" id="PRU00175"/>
    </source>
</evidence>
<dbReference type="PROSITE" id="PS00518">
    <property type="entry name" value="ZF_RING_1"/>
    <property type="match status" value="1"/>
</dbReference>
<keyword evidence="5" id="KW-0862">Zinc</keyword>
<feature type="compositionally biased region" description="Polar residues" evidence="7">
    <location>
        <begin position="1176"/>
        <end position="1193"/>
    </location>
</feature>
<comment type="subcellular location">
    <subcellularLocation>
        <location evidence="1">Cytoplasm</location>
    </subcellularLocation>
</comment>
<protein>
    <recommendedName>
        <fullName evidence="8">RING-type domain-containing protein</fullName>
    </recommendedName>
</protein>
<dbReference type="SUPFAM" id="SSF57850">
    <property type="entry name" value="RING/U-box"/>
    <property type="match status" value="1"/>
</dbReference>
<dbReference type="CDD" id="cd16536">
    <property type="entry name" value="RING-HC_RNF10"/>
    <property type="match status" value="1"/>
</dbReference>
<feature type="region of interest" description="Disordered" evidence="7">
    <location>
        <begin position="874"/>
        <end position="898"/>
    </location>
</feature>
<feature type="region of interest" description="Disordered" evidence="7">
    <location>
        <begin position="1251"/>
        <end position="1294"/>
    </location>
</feature>
<keyword evidence="3" id="KW-0479">Metal-binding</keyword>
<evidence type="ECO:0000256" key="7">
    <source>
        <dbReference type="SAM" id="MobiDB-lite"/>
    </source>
</evidence>
<organism evidence="9 10">
    <name type="scientific">Chara braunii</name>
    <name type="common">Braun's stonewort</name>
    <dbReference type="NCBI Taxonomy" id="69332"/>
    <lineage>
        <taxon>Eukaryota</taxon>
        <taxon>Viridiplantae</taxon>
        <taxon>Streptophyta</taxon>
        <taxon>Charophyceae</taxon>
        <taxon>Charales</taxon>
        <taxon>Characeae</taxon>
        <taxon>Chara</taxon>
    </lineage>
</organism>
<comment type="caution">
    <text evidence="9">The sequence shown here is derived from an EMBL/GenBank/DDBJ whole genome shotgun (WGS) entry which is preliminary data.</text>
</comment>
<accession>A0A388KHP8</accession>
<feature type="region of interest" description="Disordered" evidence="7">
    <location>
        <begin position="372"/>
        <end position="398"/>
    </location>
</feature>
<evidence type="ECO:0000256" key="2">
    <source>
        <dbReference type="ARBA" id="ARBA00022490"/>
    </source>
</evidence>
<feature type="compositionally biased region" description="Low complexity" evidence="7">
    <location>
        <begin position="148"/>
        <end position="157"/>
    </location>
</feature>
<dbReference type="GO" id="GO:0008270">
    <property type="term" value="F:zinc ion binding"/>
    <property type="evidence" value="ECO:0007669"/>
    <property type="project" value="UniProtKB-KW"/>
</dbReference>
<dbReference type="PANTHER" id="PTHR12983">
    <property type="entry name" value="RING FINGER 10 FAMILY MEMBER"/>
    <property type="match status" value="1"/>
</dbReference>
<evidence type="ECO:0000313" key="9">
    <source>
        <dbReference type="EMBL" id="GBG69527.1"/>
    </source>
</evidence>
<feature type="compositionally biased region" description="Low complexity" evidence="7">
    <location>
        <begin position="440"/>
        <end position="450"/>
    </location>
</feature>
<feature type="compositionally biased region" description="Basic and acidic residues" evidence="7">
    <location>
        <begin position="19"/>
        <end position="35"/>
    </location>
</feature>
<dbReference type="Gramene" id="GBG69527">
    <property type="protein sequence ID" value="GBG69527"/>
    <property type="gene ID" value="CBR_g4363"/>
</dbReference>
<feature type="region of interest" description="Disordered" evidence="7">
    <location>
        <begin position="1146"/>
        <end position="1193"/>
    </location>
</feature>
<feature type="region of interest" description="Disordered" evidence="7">
    <location>
        <begin position="916"/>
        <end position="1000"/>
    </location>
</feature>
<dbReference type="Gene3D" id="3.30.40.10">
    <property type="entry name" value="Zinc/RING finger domain, C3HC4 (zinc finger)"/>
    <property type="match status" value="1"/>
</dbReference>
<dbReference type="Pfam" id="PF00097">
    <property type="entry name" value="zf-C3HC4"/>
    <property type="match status" value="1"/>
</dbReference>
<sequence length="1294" mass="135902">MYQRPSTYKETPHRTTNHCRTENRLSDGIYHERHTPSGPGQGETGDEGDGDVFTRREICGYGGWAWGSGEKAGAAARARTGAAGPGVWGRGGGGGGGGGGRGGGGGGGGGLRPSSSVLNPLAAEFCPNINSDDGSGPASRTFERGPSAAAPQIADGPAAGGASGADQAGWTRNSRKKGGGCQGPNASGSSNLQTFPFNAGGAAADAGDNDLDDNGIVGGDCFTENPSVISNEKQTAVADELWKVDAGNRHLPPMIAMVSESTMRMHPPPPVDGTERGRGEVSSLGLLDCCGESTDPLSAAAAETNQESNHRQGDHGELCTADALVMSGEPRFGVAAQEMAASGMMTTQCGHGTDEEVVLSGNDSLTVVAPASSFRHSGDESPPSKQQGQPQRRSLVSSLTAALRADAGETGFQRGSETISRQYEHQQLAGAMNSDHDSLLHLSGSLSPHSIAGSSPRHGNSYGAHPRPHHRGGRGGGRGGHPQNVPHGEGGVGGGGAGGRRGHAGNANHLLNFQYEPFDRRRQFPARQVPRRPRQPVAPYNKELFLQANFRFLVSDLADYSLNVNDPDRMLDWEEVAAVNVSPVQPLQCPICLEQPPLAPQITMCGHIFCFPCILRYLTMGVEDYKGDPWKKCPLCFTMVSVKELRTVVVQDVQPVKVGESIRFTLLTRFKGSIIPLEPVDLENLQANRVGRKAGAPAAPPPLGGALLASMSHGGGDNGSNRALAYSMDGGQCSVFSKFTLTSSGQAVANSAVNELTSWVERVQKTGGEELLMLPYVLSSVDHLNLRLQTWSSHRTSEFLSCSPPIQKRILAQAKTGFVTTGSRGAQPASTHPASTETMEPSNGSTQLNGGAVESLSQKVGDLSLAKSNNVIEKRGCPAPEGKAKGVEISKDKGKDAGENNARVMAELKAKEGCTNHVGFSDGDDDGDDSSAGPQRRGVSGKMRSVRPNAVSLQSGNRGAEAREGEWETDNGQTPPSSSTSEGGEEGVSHKEPATTVRRDSEEKDVFLFYQAADGQSIFLHPLSMKCLLHHYGSPEALPQSLEGKVLEIESVVQAEATRRRFRFLSHLPLTSSFQFCEVDLSETLPSSSLEPFQDEIKQRENRRRRRQKQEQELRSREEKLAAAARAKVPTAEDFLAVLSVGTGTCSPSQAPAPGPSQGASTSLSAVNNIPDEQGNHSSPLPSSVAEQGTPAQVSAQAKRSLFSSVAKMGFAAGFDAPDLSSAPGPSARPCALSAGRTTPVSFASVIQRSSNAGASGNSGGRENLVAAAGSGGGKKNRRPGKQLLLSTGTTRRY</sequence>
<dbReference type="GO" id="GO:0000976">
    <property type="term" value="F:transcription cis-regulatory region binding"/>
    <property type="evidence" value="ECO:0007669"/>
    <property type="project" value="TreeGrafter"/>
</dbReference>
<reference evidence="9 10" key="1">
    <citation type="journal article" date="2018" name="Cell">
        <title>The Chara Genome: Secondary Complexity and Implications for Plant Terrestrialization.</title>
        <authorList>
            <person name="Nishiyama T."/>
            <person name="Sakayama H."/>
            <person name="Vries J.D."/>
            <person name="Buschmann H."/>
            <person name="Saint-Marcoux D."/>
            <person name="Ullrich K.K."/>
            <person name="Haas F.B."/>
            <person name="Vanderstraeten L."/>
            <person name="Becker D."/>
            <person name="Lang D."/>
            <person name="Vosolsobe S."/>
            <person name="Rombauts S."/>
            <person name="Wilhelmsson P.K.I."/>
            <person name="Janitza P."/>
            <person name="Kern R."/>
            <person name="Heyl A."/>
            <person name="Rumpler F."/>
            <person name="Villalobos L.I.A.C."/>
            <person name="Clay J.M."/>
            <person name="Skokan R."/>
            <person name="Toyoda A."/>
            <person name="Suzuki Y."/>
            <person name="Kagoshima H."/>
            <person name="Schijlen E."/>
            <person name="Tajeshwar N."/>
            <person name="Catarino B."/>
            <person name="Hetherington A.J."/>
            <person name="Saltykova A."/>
            <person name="Bonnot C."/>
            <person name="Breuninger H."/>
            <person name="Symeonidi A."/>
            <person name="Radhakrishnan G.V."/>
            <person name="Van Nieuwerburgh F."/>
            <person name="Deforce D."/>
            <person name="Chang C."/>
            <person name="Karol K.G."/>
            <person name="Hedrich R."/>
            <person name="Ulvskov P."/>
            <person name="Glockner G."/>
            <person name="Delwiche C.F."/>
            <person name="Petrasek J."/>
            <person name="Van de Peer Y."/>
            <person name="Friml J."/>
            <person name="Beilby M."/>
            <person name="Dolan L."/>
            <person name="Kohara Y."/>
            <person name="Sugano S."/>
            <person name="Fujiyama A."/>
            <person name="Delaux P.-M."/>
            <person name="Quint M."/>
            <person name="TheiBen G."/>
            <person name="Hagemann M."/>
            <person name="Harholt J."/>
            <person name="Dunand C."/>
            <person name="Zachgo S."/>
            <person name="Langdale J."/>
            <person name="Maumus F."/>
            <person name="Straeten D.V.D."/>
            <person name="Gould S.B."/>
            <person name="Rensing S.A."/>
        </authorList>
    </citation>
    <scope>NUCLEOTIDE SEQUENCE [LARGE SCALE GENOMIC DNA]</scope>
    <source>
        <strain evidence="9 10">S276</strain>
    </source>
</reference>
<dbReference type="Proteomes" id="UP000265515">
    <property type="component" value="Unassembled WGS sequence"/>
</dbReference>
<keyword evidence="10" id="KW-1185">Reference proteome</keyword>
<feature type="compositionally biased region" description="Low complexity" evidence="7">
    <location>
        <begin position="1147"/>
        <end position="1161"/>
    </location>
</feature>
<evidence type="ECO:0000313" key="10">
    <source>
        <dbReference type="Proteomes" id="UP000265515"/>
    </source>
</evidence>
<dbReference type="InterPro" id="IPR039739">
    <property type="entry name" value="MAG2/RNF10"/>
</dbReference>
<dbReference type="PROSITE" id="PS50089">
    <property type="entry name" value="ZF_RING_2"/>
    <property type="match status" value="1"/>
</dbReference>
<feature type="compositionally biased region" description="Gly residues" evidence="7">
    <location>
        <begin position="83"/>
        <end position="111"/>
    </location>
</feature>
<feature type="domain" description="RING-type" evidence="8">
    <location>
        <begin position="589"/>
        <end position="636"/>
    </location>
</feature>
<feature type="compositionally biased region" description="Polar residues" evidence="7">
    <location>
        <begin position="383"/>
        <end position="398"/>
    </location>
</feature>
<dbReference type="InterPro" id="IPR018957">
    <property type="entry name" value="Znf_C3HC4_RING-type"/>
</dbReference>
<evidence type="ECO:0000256" key="5">
    <source>
        <dbReference type="ARBA" id="ARBA00022833"/>
    </source>
</evidence>
<proteinExistence type="predicted"/>
<dbReference type="GO" id="GO:0005737">
    <property type="term" value="C:cytoplasm"/>
    <property type="evidence" value="ECO:0007669"/>
    <property type="project" value="UniProtKB-SubCell"/>
</dbReference>
<evidence type="ECO:0000256" key="4">
    <source>
        <dbReference type="ARBA" id="ARBA00022771"/>
    </source>
</evidence>